<dbReference type="PANTHER" id="PTHR45138">
    <property type="entry name" value="REGULATORY COMPONENTS OF SENSORY TRANSDUCTION SYSTEM"/>
    <property type="match status" value="1"/>
</dbReference>
<evidence type="ECO:0000256" key="2">
    <source>
        <dbReference type="ARBA" id="ARBA00034247"/>
    </source>
</evidence>
<comment type="caution">
    <text evidence="5">The sequence shown here is derived from an EMBL/GenBank/DDBJ whole genome shotgun (WGS) entry which is preliminary data.</text>
</comment>
<dbReference type="InterPro" id="IPR029787">
    <property type="entry name" value="Nucleotide_cyclase"/>
</dbReference>
<dbReference type="SUPFAM" id="SSF55073">
    <property type="entry name" value="Nucleotide cyclase"/>
    <property type="match status" value="1"/>
</dbReference>
<keyword evidence="5" id="KW-0548">Nucleotidyltransferase</keyword>
<dbReference type="InterPro" id="IPR050469">
    <property type="entry name" value="Diguanylate_Cyclase"/>
</dbReference>
<dbReference type="Proteomes" id="UP001477278">
    <property type="component" value="Unassembled WGS sequence"/>
</dbReference>
<organism evidence="5 6">
    <name type="scientific">Shewanella vesiculosa</name>
    <dbReference type="NCBI Taxonomy" id="518738"/>
    <lineage>
        <taxon>Bacteria</taxon>
        <taxon>Pseudomonadati</taxon>
        <taxon>Pseudomonadota</taxon>
        <taxon>Gammaproteobacteria</taxon>
        <taxon>Alteromonadales</taxon>
        <taxon>Shewanellaceae</taxon>
        <taxon>Shewanella</taxon>
    </lineage>
</organism>
<comment type="catalytic activity">
    <reaction evidence="2">
        <text>2 GTP = 3',3'-c-di-GMP + 2 diphosphate</text>
        <dbReference type="Rhea" id="RHEA:24898"/>
        <dbReference type="ChEBI" id="CHEBI:33019"/>
        <dbReference type="ChEBI" id="CHEBI:37565"/>
        <dbReference type="ChEBI" id="CHEBI:58805"/>
        <dbReference type="EC" id="2.7.7.65"/>
    </reaction>
</comment>
<keyword evidence="5" id="KW-0808">Transferase</keyword>
<dbReference type="GO" id="GO:0052621">
    <property type="term" value="F:diguanylate cyclase activity"/>
    <property type="evidence" value="ECO:0007669"/>
    <property type="project" value="UniProtKB-EC"/>
</dbReference>
<feature type="transmembrane region" description="Helical" evidence="3">
    <location>
        <begin position="62"/>
        <end position="85"/>
    </location>
</feature>
<dbReference type="Pfam" id="PF00990">
    <property type="entry name" value="GGDEF"/>
    <property type="match status" value="1"/>
</dbReference>
<dbReference type="EC" id="2.7.7.65" evidence="1"/>
<dbReference type="SMART" id="SM00267">
    <property type="entry name" value="GGDEF"/>
    <property type="match status" value="1"/>
</dbReference>
<feature type="transmembrane region" description="Helical" evidence="3">
    <location>
        <begin position="186"/>
        <end position="210"/>
    </location>
</feature>
<evidence type="ECO:0000313" key="6">
    <source>
        <dbReference type="Proteomes" id="UP001477278"/>
    </source>
</evidence>
<dbReference type="InterPro" id="IPR000160">
    <property type="entry name" value="GGDEF_dom"/>
</dbReference>
<gene>
    <name evidence="5" type="ORF">ABHN84_02980</name>
</gene>
<dbReference type="EMBL" id="JBDPZN010000001">
    <property type="protein sequence ID" value="MEO3681250.1"/>
    <property type="molecule type" value="Genomic_DNA"/>
</dbReference>
<dbReference type="Gene3D" id="3.30.70.270">
    <property type="match status" value="1"/>
</dbReference>
<feature type="transmembrane region" description="Helical" evidence="3">
    <location>
        <begin position="36"/>
        <end position="56"/>
    </location>
</feature>
<evidence type="ECO:0000256" key="1">
    <source>
        <dbReference type="ARBA" id="ARBA00012528"/>
    </source>
</evidence>
<proteinExistence type="predicted"/>
<dbReference type="NCBIfam" id="TIGR00254">
    <property type="entry name" value="GGDEF"/>
    <property type="match status" value="1"/>
</dbReference>
<feature type="transmembrane region" description="Helical" evidence="3">
    <location>
        <begin position="97"/>
        <end position="113"/>
    </location>
</feature>
<keyword evidence="3" id="KW-0812">Transmembrane</keyword>
<feature type="transmembrane region" description="Helical" evidence="3">
    <location>
        <begin position="119"/>
        <end position="138"/>
    </location>
</feature>
<feature type="transmembrane region" description="Helical" evidence="3">
    <location>
        <begin position="150"/>
        <end position="174"/>
    </location>
</feature>
<dbReference type="RefSeq" id="WP_347689565.1">
    <property type="nucleotide sequence ID" value="NZ_JBDPZN010000001.1"/>
</dbReference>
<feature type="transmembrane region" description="Helical" evidence="3">
    <location>
        <begin position="6"/>
        <end position="24"/>
    </location>
</feature>
<dbReference type="PANTHER" id="PTHR45138:SF9">
    <property type="entry name" value="DIGUANYLATE CYCLASE DGCM-RELATED"/>
    <property type="match status" value="1"/>
</dbReference>
<dbReference type="InterPro" id="IPR043128">
    <property type="entry name" value="Rev_trsase/Diguanyl_cyclase"/>
</dbReference>
<reference evidence="5 6" key="1">
    <citation type="submission" date="2024-05" db="EMBL/GenBank/DDBJ databases">
        <title>Genome sequencing of Marine Estuary Bacteria, Shewanella vesiculosa and S. baltica, and Pseudomonas syringae.</title>
        <authorList>
            <person name="Gurung A."/>
            <person name="Maclea K.S."/>
        </authorList>
    </citation>
    <scope>NUCLEOTIDE SEQUENCE [LARGE SCALE GENOMIC DNA]</scope>
    <source>
        <strain evidence="5 6">1A</strain>
    </source>
</reference>
<evidence type="ECO:0000259" key="4">
    <source>
        <dbReference type="PROSITE" id="PS50887"/>
    </source>
</evidence>
<dbReference type="CDD" id="cd01949">
    <property type="entry name" value="GGDEF"/>
    <property type="match status" value="1"/>
</dbReference>
<feature type="domain" description="GGDEF" evidence="4">
    <location>
        <begin position="248"/>
        <end position="381"/>
    </location>
</feature>
<protein>
    <recommendedName>
        <fullName evidence="1">diguanylate cyclase</fullName>
        <ecNumber evidence="1">2.7.7.65</ecNumber>
    </recommendedName>
</protein>
<evidence type="ECO:0000256" key="3">
    <source>
        <dbReference type="SAM" id="Phobius"/>
    </source>
</evidence>
<dbReference type="PROSITE" id="PS50887">
    <property type="entry name" value="GGDEF"/>
    <property type="match status" value="1"/>
</dbReference>
<keyword evidence="6" id="KW-1185">Reference proteome</keyword>
<accession>A0ABV0FK96</accession>
<evidence type="ECO:0000313" key="5">
    <source>
        <dbReference type="EMBL" id="MEO3681250.1"/>
    </source>
</evidence>
<name>A0ABV0FK96_9GAMM</name>
<sequence>MHLPTLIVITLLTNLLIGFYLSILYRRRPKDKCFKYWALSCGCFVFGISASVSRGYDVPAFFSFFVADFFLIVTAVLVLLGLIRFSRFRFTKAKRQRSIAILCLMTLALFFSYHSPALVTLVGSLSVAMLFIAGAWLIRHSVFNEPIYTGTLQFIFILHSVVLIVQAALVCFHWDNINYSGLPDQAIYTLLSHVTLTTLTALLLPWLSFLKLERSLTIKSQRDGLTKLANRTFFFSQVERHWLQYPQVKVVLMMIDIDHFKEINDKFGHHVGDIALKAVADIMSKGLRSHDLIGRIGGEEFAVILYNIELDVAQQIANRLCNQVMKQMAVIDGHNINLTISIGMVQVLPARNQIHGAFKVADEALYHSKHSGRNTVTLGQLNEVSSE</sequence>
<keyword evidence="3" id="KW-0472">Membrane</keyword>
<keyword evidence="3" id="KW-1133">Transmembrane helix</keyword>